<dbReference type="PANTHER" id="PTHR30471:SF3">
    <property type="entry name" value="UPF0758 PROTEIN YEES-RELATED"/>
    <property type="match status" value="1"/>
</dbReference>
<keyword evidence="3" id="KW-0378">Hydrolase</keyword>
<evidence type="ECO:0000313" key="7">
    <source>
        <dbReference type="EMBL" id="RPD43150.1"/>
    </source>
</evidence>
<sequence>MEAQVRKDWSVMSEIELVYKNKIKASERPLATDSEKAYRLFASVWNWDSIELREEFKVLFLNNGRRVLGWLPVATGGISAVSIDQRLMFAAALRGAATGIILAHNHPSGNLTPSTADLVFTREIRLSGEILKIELLDHLIIGPQRNQYLSLADEGELV</sequence>
<keyword evidence="5" id="KW-0482">Metalloprotease</keyword>
<dbReference type="GO" id="GO:0008237">
    <property type="term" value="F:metallopeptidase activity"/>
    <property type="evidence" value="ECO:0007669"/>
    <property type="project" value="UniProtKB-KW"/>
</dbReference>
<evidence type="ECO:0000256" key="4">
    <source>
        <dbReference type="ARBA" id="ARBA00022833"/>
    </source>
</evidence>
<keyword evidence="1" id="KW-0645">Protease</keyword>
<keyword evidence="2" id="KW-0479">Metal-binding</keyword>
<dbReference type="Proteomes" id="UP000279089">
    <property type="component" value="Unassembled WGS sequence"/>
</dbReference>
<evidence type="ECO:0000256" key="2">
    <source>
        <dbReference type="ARBA" id="ARBA00022723"/>
    </source>
</evidence>
<dbReference type="Gene3D" id="3.40.140.10">
    <property type="entry name" value="Cytidine Deaminase, domain 2"/>
    <property type="match status" value="1"/>
</dbReference>
<evidence type="ECO:0000259" key="6">
    <source>
        <dbReference type="PROSITE" id="PS50249"/>
    </source>
</evidence>
<proteinExistence type="predicted"/>
<evidence type="ECO:0000256" key="3">
    <source>
        <dbReference type="ARBA" id="ARBA00022801"/>
    </source>
</evidence>
<keyword evidence="8" id="KW-1185">Reference proteome</keyword>
<dbReference type="SUPFAM" id="SSF102712">
    <property type="entry name" value="JAB1/MPN domain"/>
    <property type="match status" value="1"/>
</dbReference>
<evidence type="ECO:0000256" key="5">
    <source>
        <dbReference type="ARBA" id="ARBA00023049"/>
    </source>
</evidence>
<dbReference type="CDD" id="cd08071">
    <property type="entry name" value="MPN_DUF2466"/>
    <property type="match status" value="1"/>
</dbReference>
<keyword evidence="4" id="KW-0862">Zinc</keyword>
<comment type="caution">
    <text evidence="7">The sequence shown here is derived from an EMBL/GenBank/DDBJ whole genome shotgun (WGS) entry which is preliminary data.</text>
</comment>
<protein>
    <submittedName>
        <fullName evidence="7">DNA repair protein</fullName>
    </submittedName>
</protein>
<dbReference type="InterPro" id="IPR020891">
    <property type="entry name" value="UPF0758_CS"/>
</dbReference>
<dbReference type="GO" id="GO:0006508">
    <property type="term" value="P:proteolysis"/>
    <property type="evidence" value="ECO:0007669"/>
    <property type="project" value="UniProtKB-KW"/>
</dbReference>
<feature type="domain" description="MPN" evidence="6">
    <location>
        <begin position="30"/>
        <end position="157"/>
    </location>
</feature>
<dbReference type="GO" id="GO:0046872">
    <property type="term" value="F:metal ion binding"/>
    <property type="evidence" value="ECO:0007669"/>
    <property type="project" value="UniProtKB-KW"/>
</dbReference>
<dbReference type="PROSITE" id="PS50249">
    <property type="entry name" value="MPN"/>
    <property type="match status" value="1"/>
</dbReference>
<gene>
    <name evidence="7" type="ORF">EG028_02310</name>
</gene>
<dbReference type="InterPro" id="IPR037518">
    <property type="entry name" value="MPN"/>
</dbReference>
<organism evidence="7 8">
    <name type="scientific">Chitinophaga barathri</name>
    <dbReference type="NCBI Taxonomy" id="1647451"/>
    <lineage>
        <taxon>Bacteria</taxon>
        <taxon>Pseudomonadati</taxon>
        <taxon>Bacteroidota</taxon>
        <taxon>Chitinophagia</taxon>
        <taxon>Chitinophagales</taxon>
        <taxon>Chitinophagaceae</taxon>
        <taxon>Chitinophaga</taxon>
    </lineage>
</organism>
<evidence type="ECO:0000256" key="1">
    <source>
        <dbReference type="ARBA" id="ARBA00022670"/>
    </source>
</evidence>
<accession>A0A3N4MSN5</accession>
<dbReference type="OrthoDB" id="9804482at2"/>
<dbReference type="InterPro" id="IPR001405">
    <property type="entry name" value="UPF0758"/>
</dbReference>
<dbReference type="RefSeq" id="WP_120514422.1">
    <property type="nucleotide sequence ID" value="NZ_QXZY01000001.1"/>
</dbReference>
<reference evidence="8" key="1">
    <citation type="submission" date="2018-11" db="EMBL/GenBank/DDBJ databases">
        <title>Chitinophaga lutea sp.nov., isolate from arsenic contaminated soil.</title>
        <authorList>
            <person name="Zong Y."/>
        </authorList>
    </citation>
    <scope>NUCLEOTIDE SEQUENCE [LARGE SCALE GENOMIC DNA]</scope>
    <source>
        <strain evidence="8">YLT18</strain>
    </source>
</reference>
<dbReference type="AlphaFoldDB" id="A0A3N4MSN5"/>
<name>A0A3N4MSN5_9BACT</name>
<dbReference type="PROSITE" id="PS01302">
    <property type="entry name" value="UPF0758"/>
    <property type="match status" value="1"/>
</dbReference>
<dbReference type="Pfam" id="PF04002">
    <property type="entry name" value="RadC"/>
    <property type="match status" value="1"/>
</dbReference>
<dbReference type="InterPro" id="IPR025657">
    <property type="entry name" value="RadC_JAB"/>
</dbReference>
<dbReference type="EMBL" id="RMBX01000001">
    <property type="protein sequence ID" value="RPD43150.1"/>
    <property type="molecule type" value="Genomic_DNA"/>
</dbReference>
<evidence type="ECO:0000313" key="8">
    <source>
        <dbReference type="Proteomes" id="UP000279089"/>
    </source>
</evidence>
<dbReference type="PANTHER" id="PTHR30471">
    <property type="entry name" value="DNA REPAIR PROTEIN RADC"/>
    <property type="match status" value="1"/>
</dbReference>